<reference evidence="2 3" key="1">
    <citation type="submission" date="2022-06" db="EMBL/GenBank/DDBJ databases">
        <title>Genomic Encyclopedia of Archaeal and Bacterial Type Strains, Phase II (KMG-II): from individual species to whole genera.</title>
        <authorList>
            <person name="Goeker M."/>
        </authorList>
    </citation>
    <scope>NUCLEOTIDE SEQUENCE [LARGE SCALE GENOMIC DNA]</scope>
    <source>
        <strain evidence="2 3">DSM 44255</strain>
    </source>
</reference>
<dbReference type="RefSeq" id="WP_253884642.1">
    <property type="nucleotide sequence ID" value="NZ_BAAAVB010000002.1"/>
</dbReference>
<dbReference type="EMBL" id="JAMTCO010000001">
    <property type="protein sequence ID" value="MCP2267724.1"/>
    <property type="molecule type" value="Genomic_DNA"/>
</dbReference>
<feature type="region of interest" description="Disordered" evidence="1">
    <location>
        <begin position="121"/>
        <end position="154"/>
    </location>
</feature>
<protein>
    <submittedName>
        <fullName evidence="2">Uncharacterized protein</fullName>
    </submittedName>
</protein>
<sequence>MNNRTEQMDDLQLVALPTAVGCTEMFVRFSATEWNLRPMRDAAAQAGRALAEAVVGAADPGNPGMLTARIRVAGPDLVIEIETPRVLRVPAIPHGPRVGVTEVGAGRYLLWASLPLPGGMSASSVPLPRRQRRPSPAAAIEAARDPLPDDGDDVMQRILFGLAKNPQDRHRR</sequence>
<evidence type="ECO:0000256" key="1">
    <source>
        <dbReference type="SAM" id="MobiDB-lite"/>
    </source>
</evidence>
<proteinExistence type="predicted"/>
<dbReference type="Proteomes" id="UP001205185">
    <property type="component" value="Unassembled WGS sequence"/>
</dbReference>
<feature type="compositionally biased region" description="Low complexity" evidence="1">
    <location>
        <begin position="123"/>
        <end position="139"/>
    </location>
</feature>
<organism evidence="2 3">
    <name type="scientific">Actinokineospora diospyrosa</name>
    <dbReference type="NCBI Taxonomy" id="103728"/>
    <lineage>
        <taxon>Bacteria</taxon>
        <taxon>Bacillati</taxon>
        <taxon>Actinomycetota</taxon>
        <taxon>Actinomycetes</taxon>
        <taxon>Pseudonocardiales</taxon>
        <taxon>Pseudonocardiaceae</taxon>
        <taxon>Actinokineospora</taxon>
    </lineage>
</organism>
<name>A0ABT1I575_9PSEU</name>
<evidence type="ECO:0000313" key="3">
    <source>
        <dbReference type="Proteomes" id="UP001205185"/>
    </source>
</evidence>
<evidence type="ECO:0000313" key="2">
    <source>
        <dbReference type="EMBL" id="MCP2267724.1"/>
    </source>
</evidence>
<dbReference type="PROSITE" id="PS51257">
    <property type="entry name" value="PROKAR_LIPOPROTEIN"/>
    <property type="match status" value="1"/>
</dbReference>
<comment type="caution">
    <text evidence="2">The sequence shown here is derived from an EMBL/GenBank/DDBJ whole genome shotgun (WGS) entry which is preliminary data.</text>
</comment>
<keyword evidence="3" id="KW-1185">Reference proteome</keyword>
<accession>A0ABT1I575</accession>
<gene>
    <name evidence="2" type="ORF">LV75_000206</name>
</gene>